<protein>
    <recommendedName>
        <fullName evidence="3">Secreted protein</fullName>
    </recommendedName>
</protein>
<dbReference type="EMBL" id="JBHSXS010000002">
    <property type="protein sequence ID" value="MFC6879097.1"/>
    <property type="molecule type" value="Genomic_DNA"/>
</dbReference>
<gene>
    <name evidence="1" type="ORF">ACFQKB_04885</name>
</gene>
<name>A0ABW2CC64_9ACTN</name>
<evidence type="ECO:0000313" key="1">
    <source>
        <dbReference type="EMBL" id="MFC6879097.1"/>
    </source>
</evidence>
<comment type="caution">
    <text evidence="1">The sequence shown here is derived from an EMBL/GenBank/DDBJ whole genome shotgun (WGS) entry which is preliminary data.</text>
</comment>
<keyword evidence="2" id="KW-1185">Reference proteome</keyword>
<sequence>MTSERTRRGARLAAGSAALGIGAALFAGYGSAMADAPPAPAPSDVAAAQRVAADRQTTEKVARYFVRLDRHRAGQFTAAGVSKAAADAKAPTLDGRVHPVYSLNPAFVRGSYGSAEVATFAYLAVGARSATGQQASLWLTKGARNWEVTNIISGTEETAYPAKAGTGTVFTEPQINAWYRLDGDRVTGLNEAARTSVGARGTTLASYQALVHARYADKMPGSKYVREGRLGGVTPNTGVRTGDGDGGGVPGIALIALAGGGLTLVTGAAVRLGRRGRASASG</sequence>
<dbReference type="RefSeq" id="WP_160823788.1">
    <property type="nucleotide sequence ID" value="NZ_JBHSXS010000002.1"/>
</dbReference>
<reference evidence="2" key="1">
    <citation type="journal article" date="2019" name="Int. J. Syst. Evol. Microbiol.">
        <title>The Global Catalogue of Microorganisms (GCM) 10K type strain sequencing project: providing services to taxonomists for standard genome sequencing and annotation.</title>
        <authorList>
            <consortium name="The Broad Institute Genomics Platform"/>
            <consortium name="The Broad Institute Genome Sequencing Center for Infectious Disease"/>
            <person name="Wu L."/>
            <person name="Ma J."/>
        </authorList>
    </citation>
    <scope>NUCLEOTIDE SEQUENCE [LARGE SCALE GENOMIC DNA]</scope>
    <source>
        <strain evidence="2">JCM 3369</strain>
    </source>
</reference>
<evidence type="ECO:0000313" key="2">
    <source>
        <dbReference type="Proteomes" id="UP001596380"/>
    </source>
</evidence>
<dbReference type="Proteomes" id="UP001596380">
    <property type="component" value="Unassembled WGS sequence"/>
</dbReference>
<organism evidence="1 2">
    <name type="scientific">Actinomadura yumaensis</name>
    <dbReference type="NCBI Taxonomy" id="111807"/>
    <lineage>
        <taxon>Bacteria</taxon>
        <taxon>Bacillati</taxon>
        <taxon>Actinomycetota</taxon>
        <taxon>Actinomycetes</taxon>
        <taxon>Streptosporangiales</taxon>
        <taxon>Thermomonosporaceae</taxon>
        <taxon>Actinomadura</taxon>
    </lineage>
</organism>
<evidence type="ECO:0008006" key="3">
    <source>
        <dbReference type="Google" id="ProtNLM"/>
    </source>
</evidence>
<accession>A0ABW2CC64</accession>
<proteinExistence type="predicted"/>